<dbReference type="AlphaFoldDB" id="U2QYZ5"/>
<dbReference type="Proteomes" id="UP000016658">
    <property type="component" value="Unassembled WGS sequence"/>
</dbReference>
<reference evidence="1 2" key="1">
    <citation type="submission" date="2013-06" db="EMBL/GenBank/DDBJ databases">
        <authorList>
            <person name="Weinstock G."/>
            <person name="Sodergren E."/>
            <person name="Lobos E.A."/>
            <person name="Fulton L."/>
            <person name="Fulton R."/>
            <person name="Courtney L."/>
            <person name="Fronick C."/>
            <person name="O'Laughlin M."/>
            <person name="Godfrey J."/>
            <person name="Wilson R.M."/>
            <person name="Miner T."/>
            <person name="Farmer C."/>
            <person name="Delehaunty K."/>
            <person name="Cordes M."/>
            <person name="Minx P."/>
            <person name="Tomlinson C."/>
            <person name="Chen J."/>
            <person name="Wollam A."/>
            <person name="Pepin K.H."/>
            <person name="Bhonagiri V."/>
            <person name="Zhang X."/>
            <person name="Warren W."/>
            <person name="Mitreva M."/>
            <person name="Mardis E.R."/>
            <person name="Wilson R.K."/>
        </authorList>
    </citation>
    <scope>NUCLEOTIDE SEQUENCE [LARGE SCALE GENOMIC DNA]</scope>
    <source>
        <strain evidence="1 2">ATCC 27803</strain>
    </source>
</reference>
<evidence type="ECO:0000313" key="1">
    <source>
        <dbReference type="EMBL" id="ERK46508.1"/>
    </source>
</evidence>
<accession>U2QYZ5</accession>
<protein>
    <submittedName>
        <fullName evidence="1">Uncharacterized protein</fullName>
    </submittedName>
</protein>
<sequence length="388" mass="44613">MNELDLMDITYYPSLEEVENKNDYVNIPLSKLASLGMIGSLFVEQTQTVTTTLNTEGLFSAVIPKGMHLASAKDGSGNLGTLLDANNKLAGQARFKEVSGINATQTITAPINPAIAAMSLMLLSIDKKLDTIQESQKEIISLIKTKEHGDIKGNIQYLYDILKDLKNYFTDEQYKKEYRLKIHDIIQDSYKYIETYKERLSEAIKKNRRFRISLEIDKEVKSLVEDFSYYRLSIFMFTYAHYLEVLLGSRIDEGIIQNELKRLDSVKLQYRKIYTDLYNYLEGLYKSSIDRQAVNVLGSASEELGKMINKVPLLEKAPLDEAFVNLGQNLQKSNDKVLVKSLENLRNYKQLNVDGFERQYQSLAYMYSGENRIFFDKENLYVSERCLV</sequence>
<dbReference type="EMBL" id="AWVI01000022">
    <property type="protein sequence ID" value="ERK46508.1"/>
    <property type="molecule type" value="Genomic_DNA"/>
</dbReference>
<gene>
    <name evidence="1" type="ORF">HMPREF0367_00534</name>
</gene>
<evidence type="ECO:0000313" key="2">
    <source>
        <dbReference type="Proteomes" id="UP000016658"/>
    </source>
</evidence>
<dbReference type="OrthoDB" id="1776516at2"/>
<dbReference type="HOGENOM" id="CLU_672291_0_0_9"/>
<dbReference type="RefSeq" id="WP_035401164.1">
    <property type="nucleotide sequence ID" value="NZ_KI270981.1"/>
</dbReference>
<name>U2QYZ5_9FIRM</name>
<comment type="caution">
    <text evidence="1">The sequence shown here is derived from an EMBL/GenBank/DDBJ whole genome shotgun (WGS) entry which is preliminary data.</text>
</comment>
<organism evidence="1 2">
    <name type="scientific">Faecalitalea cylindroides ATCC 27803</name>
    <dbReference type="NCBI Taxonomy" id="649755"/>
    <lineage>
        <taxon>Bacteria</taxon>
        <taxon>Bacillati</taxon>
        <taxon>Bacillota</taxon>
        <taxon>Erysipelotrichia</taxon>
        <taxon>Erysipelotrichales</taxon>
        <taxon>Erysipelotrichaceae</taxon>
        <taxon>Faecalitalea</taxon>
    </lineage>
</organism>
<proteinExistence type="predicted"/>